<dbReference type="Pfam" id="PF01000">
    <property type="entry name" value="RNA_pol_A_bac"/>
    <property type="match status" value="1"/>
</dbReference>
<evidence type="ECO:0000256" key="5">
    <source>
        <dbReference type="ARBA" id="ARBA00023242"/>
    </source>
</evidence>
<keyword evidence="5" id="KW-0539">Nucleus</keyword>
<dbReference type="FunFam" id="2.170.120.12:FF:000004">
    <property type="entry name" value="RNA polymerase I subunit 43"/>
    <property type="match status" value="1"/>
</dbReference>
<keyword evidence="3" id="KW-0240">DNA-directed RNA polymerase</keyword>
<evidence type="ECO:0000313" key="9">
    <source>
        <dbReference type="Proteomes" id="UP001604336"/>
    </source>
</evidence>
<dbReference type="InterPro" id="IPR050518">
    <property type="entry name" value="Rpo3/RPB3_RNA_Pol_subunit"/>
</dbReference>
<dbReference type="PANTHER" id="PTHR11800:SF13">
    <property type="entry name" value="DNA-DIRECTED RNA POLYMERASES I AND III SUBUNIT RPAC1"/>
    <property type="match status" value="1"/>
</dbReference>
<dbReference type="GO" id="GO:0005634">
    <property type="term" value="C:nucleus"/>
    <property type="evidence" value="ECO:0007669"/>
    <property type="project" value="UniProtKB-SubCell"/>
</dbReference>
<dbReference type="Gene3D" id="3.30.1360.10">
    <property type="entry name" value="RNA polymerase, RBP11-like subunit"/>
    <property type="match status" value="1"/>
</dbReference>
<gene>
    <name evidence="8" type="ORF">Adt_08850</name>
</gene>
<evidence type="ECO:0000256" key="4">
    <source>
        <dbReference type="ARBA" id="ARBA00023163"/>
    </source>
</evidence>
<dbReference type="PANTHER" id="PTHR11800">
    <property type="entry name" value="DNA-DIRECTED RNA POLYMERASE"/>
    <property type="match status" value="1"/>
</dbReference>
<evidence type="ECO:0000259" key="7">
    <source>
        <dbReference type="SMART" id="SM00662"/>
    </source>
</evidence>
<evidence type="ECO:0000313" key="8">
    <source>
        <dbReference type="EMBL" id="KAL2523796.1"/>
    </source>
</evidence>
<name>A0ABD1UFJ1_9LAMI</name>
<reference evidence="9" key="1">
    <citation type="submission" date="2024-07" db="EMBL/GenBank/DDBJ databases">
        <title>Two chromosome-level genome assemblies of Korean endemic species Abeliophyllum distichum and Forsythia ovata (Oleaceae).</title>
        <authorList>
            <person name="Jang H."/>
        </authorList>
    </citation>
    <scope>NUCLEOTIDE SEQUENCE [LARGE SCALE GENOMIC DNA]</scope>
</reference>
<dbReference type="SMART" id="SM00662">
    <property type="entry name" value="RPOLD"/>
    <property type="match status" value="1"/>
</dbReference>
<dbReference type="Gene3D" id="2.170.120.12">
    <property type="entry name" value="DNA-directed RNA polymerase, insert domain"/>
    <property type="match status" value="1"/>
</dbReference>
<dbReference type="InterPro" id="IPR033901">
    <property type="entry name" value="RNAPI/III_AC40"/>
</dbReference>
<keyword evidence="9" id="KW-1185">Reference proteome</keyword>
<dbReference type="GO" id="GO:0000428">
    <property type="term" value="C:DNA-directed RNA polymerase complex"/>
    <property type="evidence" value="ECO:0007669"/>
    <property type="project" value="UniProtKB-KW"/>
</dbReference>
<protein>
    <recommendedName>
        <fullName evidence="2">DNA-directed RNA polymerases I and III subunit RPAC1</fullName>
    </recommendedName>
</protein>
<accession>A0ABD1UFJ1</accession>
<evidence type="ECO:0000256" key="2">
    <source>
        <dbReference type="ARBA" id="ARBA00022083"/>
    </source>
</evidence>
<feature type="domain" description="DNA-directed RNA polymerase RpoA/D/Rpb3-type" evidence="7">
    <location>
        <begin position="81"/>
        <end position="375"/>
    </location>
</feature>
<sequence length="453" mass="51415">MEEKKTPKIPVWDLPDVPKGKLPPHLELQRTRVLCTSDAPTHTENIRYSGAYASMGVDNSLRLGHFRDNFRVEVIRLTEDDMEFDMIGIDAALANAFRRILIAELPTMAIEKVLIANNTSVIQDEVLAHRLGLVPLRVDPRLFEYMSENDVPNEKNTIVFKLHSRCERGSSRVKVLSNELQWLPRGSEFTLSTEKPAADPTSRPRTYTSFNCSQDSLPDFSNNPIGPKHDDIIIAKLGPGQEIELEAHAVKGMGKTHAKWSPVATAWYRMLPEVVLLQEIEGEKAEELVKKCPVKVFDIEDIGKGRKRATVARPRSCTLCRECIRGDDWDKHVALRRVKDHFIFTIESTGALNPEVLFTEAVKILEDKCERLSALFSPHLLKQKTESPKVPIFVTSGDLRIGAFFFEIRFFLKRLHFEFIFILVGTCKLLMGLETIMIDFYAGECQILQLASE</sequence>
<dbReference type="InterPro" id="IPR022842">
    <property type="entry name" value="RNAP_Rpo3/Rpb3/RPAC1"/>
</dbReference>
<dbReference type="Proteomes" id="UP001604336">
    <property type="component" value="Unassembled WGS sequence"/>
</dbReference>
<dbReference type="SUPFAM" id="SSF56553">
    <property type="entry name" value="Insert subdomain of RNA polymerase alpha subunit"/>
    <property type="match status" value="1"/>
</dbReference>
<comment type="subcellular location">
    <subcellularLocation>
        <location evidence="1">Nucleus</location>
    </subcellularLocation>
</comment>
<evidence type="ECO:0000256" key="1">
    <source>
        <dbReference type="ARBA" id="ARBA00004123"/>
    </source>
</evidence>
<keyword evidence="4" id="KW-0804">Transcription</keyword>
<proteinExistence type="inferred from homology"/>
<dbReference type="InterPro" id="IPR011262">
    <property type="entry name" value="DNA-dir_RNA_pol_insert"/>
</dbReference>
<comment type="similarity">
    <text evidence="6">Belongs to the archaeal Rpo3/eukaryotic RPB3 RNA polymerase subunit family.</text>
</comment>
<dbReference type="HAMAP" id="MF_00320">
    <property type="entry name" value="RNApol_arch_Rpo3"/>
    <property type="match status" value="1"/>
</dbReference>
<dbReference type="InterPro" id="IPR036603">
    <property type="entry name" value="RBP11-like"/>
</dbReference>
<dbReference type="InterPro" id="IPR011263">
    <property type="entry name" value="DNA-dir_RNA_pol_RpoA/D/Rpb3"/>
</dbReference>
<comment type="caution">
    <text evidence="8">The sequence shown here is derived from an EMBL/GenBank/DDBJ whole genome shotgun (WGS) entry which is preliminary data.</text>
</comment>
<dbReference type="AlphaFoldDB" id="A0ABD1UFJ1"/>
<dbReference type="PROSITE" id="PS00446">
    <property type="entry name" value="RNA_POL_D_30KD"/>
    <property type="match status" value="1"/>
</dbReference>
<dbReference type="Pfam" id="PF01193">
    <property type="entry name" value="RNA_pol_L"/>
    <property type="match status" value="1"/>
</dbReference>
<dbReference type="InterPro" id="IPR036643">
    <property type="entry name" value="RNApol_insert_sf"/>
</dbReference>
<dbReference type="CDD" id="cd07032">
    <property type="entry name" value="RNAP_I_II_AC40"/>
    <property type="match status" value="1"/>
</dbReference>
<dbReference type="SUPFAM" id="SSF55257">
    <property type="entry name" value="RBP11-like subunits of RNA polymerase"/>
    <property type="match status" value="1"/>
</dbReference>
<dbReference type="InterPro" id="IPR001514">
    <property type="entry name" value="DNA-dir_RNA_pol_30-40kDasu_CS"/>
</dbReference>
<organism evidence="8 9">
    <name type="scientific">Abeliophyllum distichum</name>
    <dbReference type="NCBI Taxonomy" id="126358"/>
    <lineage>
        <taxon>Eukaryota</taxon>
        <taxon>Viridiplantae</taxon>
        <taxon>Streptophyta</taxon>
        <taxon>Embryophyta</taxon>
        <taxon>Tracheophyta</taxon>
        <taxon>Spermatophyta</taxon>
        <taxon>Magnoliopsida</taxon>
        <taxon>eudicotyledons</taxon>
        <taxon>Gunneridae</taxon>
        <taxon>Pentapetalae</taxon>
        <taxon>asterids</taxon>
        <taxon>lamiids</taxon>
        <taxon>Lamiales</taxon>
        <taxon>Oleaceae</taxon>
        <taxon>Forsythieae</taxon>
        <taxon>Abeliophyllum</taxon>
    </lineage>
</organism>
<dbReference type="EMBL" id="JBFOLK010000003">
    <property type="protein sequence ID" value="KAL2523796.1"/>
    <property type="molecule type" value="Genomic_DNA"/>
</dbReference>
<evidence type="ECO:0000256" key="6">
    <source>
        <dbReference type="ARBA" id="ARBA00025804"/>
    </source>
</evidence>
<evidence type="ECO:0000256" key="3">
    <source>
        <dbReference type="ARBA" id="ARBA00022478"/>
    </source>
</evidence>